<feature type="compositionally biased region" description="Basic and acidic residues" evidence="1">
    <location>
        <begin position="56"/>
        <end position="65"/>
    </location>
</feature>
<sequence length="82" mass="9157">SKNTITHPGKIVIQAMQKQCMKVQKVEDEAKEHNKLNAKEAAAIKGLEHLAGMQKEMEEAKEHAATARPKGIRPQPCPFKQK</sequence>
<feature type="non-terminal residue" evidence="2">
    <location>
        <position position="1"/>
    </location>
</feature>
<dbReference type="EMBL" id="KN826928">
    <property type="protein sequence ID" value="KIK77570.1"/>
    <property type="molecule type" value="Genomic_DNA"/>
</dbReference>
<feature type="region of interest" description="Disordered" evidence="1">
    <location>
        <begin position="56"/>
        <end position="82"/>
    </location>
</feature>
<accession>A0A0D0DHN9</accession>
<keyword evidence="3" id="KW-1185">Reference proteome</keyword>
<feature type="non-terminal residue" evidence="2">
    <location>
        <position position="82"/>
    </location>
</feature>
<proteinExistence type="predicted"/>
<dbReference type="Proteomes" id="UP000054538">
    <property type="component" value="Unassembled WGS sequence"/>
</dbReference>
<evidence type="ECO:0000256" key="1">
    <source>
        <dbReference type="SAM" id="MobiDB-lite"/>
    </source>
</evidence>
<dbReference type="OrthoDB" id="2691865at2759"/>
<gene>
    <name evidence="2" type="ORF">PAXRUDRAFT_51747</name>
</gene>
<reference evidence="3" key="2">
    <citation type="submission" date="2015-01" db="EMBL/GenBank/DDBJ databases">
        <title>Evolutionary Origins and Diversification of the Mycorrhizal Mutualists.</title>
        <authorList>
            <consortium name="DOE Joint Genome Institute"/>
            <consortium name="Mycorrhizal Genomics Consortium"/>
            <person name="Kohler A."/>
            <person name="Kuo A."/>
            <person name="Nagy L.G."/>
            <person name="Floudas D."/>
            <person name="Copeland A."/>
            <person name="Barry K.W."/>
            <person name="Cichocki N."/>
            <person name="Veneault-Fourrey C."/>
            <person name="LaButti K."/>
            <person name="Lindquist E.A."/>
            <person name="Lipzen A."/>
            <person name="Lundell T."/>
            <person name="Morin E."/>
            <person name="Murat C."/>
            <person name="Riley R."/>
            <person name="Ohm R."/>
            <person name="Sun H."/>
            <person name="Tunlid A."/>
            <person name="Henrissat B."/>
            <person name="Grigoriev I.V."/>
            <person name="Hibbett D.S."/>
            <person name="Martin F."/>
        </authorList>
    </citation>
    <scope>NUCLEOTIDE SEQUENCE [LARGE SCALE GENOMIC DNA]</scope>
    <source>
        <strain evidence="3">Ve08.2h10</strain>
    </source>
</reference>
<dbReference type="HOGENOM" id="CLU_2564694_0_0_1"/>
<organism evidence="2 3">
    <name type="scientific">Paxillus rubicundulus Ve08.2h10</name>
    <dbReference type="NCBI Taxonomy" id="930991"/>
    <lineage>
        <taxon>Eukaryota</taxon>
        <taxon>Fungi</taxon>
        <taxon>Dikarya</taxon>
        <taxon>Basidiomycota</taxon>
        <taxon>Agaricomycotina</taxon>
        <taxon>Agaricomycetes</taxon>
        <taxon>Agaricomycetidae</taxon>
        <taxon>Boletales</taxon>
        <taxon>Paxilineae</taxon>
        <taxon>Paxillaceae</taxon>
        <taxon>Paxillus</taxon>
    </lineage>
</organism>
<dbReference type="InParanoid" id="A0A0D0DHN9"/>
<evidence type="ECO:0000313" key="3">
    <source>
        <dbReference type="Proteomes" id="UP000054538"/>
    </source>
</evidence>
<evidence type="ECO:0000313" key="2">
    <source>
        <dbReference type="EMBL" id="KIK77570.1"/>
    </source>
</evidence>
<dbReference type="AlphaFoldDB" id="A0A0D0DHN9"/>
<name>A0A0D0DHN9_9AGAM</name>
<reference evidence="2 3" key="1">
    <citation type="submission" date="2014-04" db="EMBL/GenBank/DDBJ databases">
        <authorList>
            <consortium name="DOE Joint Genome Institute"/>
            <person name="Kuo A."/>
            <person name="Kohler A."/>
            <person name="Jargeat P."/>
            <person name="Nagy L.G."/>
            <person name="Floudas D."/>
            <person name="Copeland A."/>
            <person name="Barry K.W."/>
            <person name="Cichocki N."/>
            <person name="Veneault-Fourrey C."/>
            <person name="LaButti K."/>
            <person name="Lindquist E.A."/>
            <person name="Lipzen A."/>
            <person name="Lundell T."/>
            <person name="Morin E."/>
            <person name="Murat C."/>
            <person name="Sun H."/>
            <person name="Tunlid A."/>
            <person name="Henrissat B."/>
            <person name="Grigoriev I.V."/>
            <person name="Hibbett D.S."/>
            <person name="Martin F."/>
            <person name="Nordberg H.P."/>
            <person name="Cantor M.N."/>
            <person name="Hua S.X."/>
        </authorList>
    </citation>
    <scope>NUCLEOTIDE SEQUENCE [LARGE SCALE GENOMIC DNA]</scope>
    <source>
        <strain evidence="2 3">Ve08.2h10</strain>
    </source>
</reference>
<protein>
    <submittedName>
        <fullName evidence="2">Uncharacterized protein</fullName>
    </submittedName>
</protein>